<evidence type="ECO:0000259" key="1">
    <source>
        <dbReference type="Pfam" id="PF10551"/>
    </source>
</evidence>
<comment type="caution">
    <text evidence="2">The sequence shown here is derived from an EMBL/GenBank/DDBJ whole genome shotgun (WGS) entry which is preliminary data.</text>
</comment>
<keyword evidence="3" id="KW-1185">Reference proteome</keyword>
<dbReference type="OrthoDB" id="5869304at2759"/>
<organism evidence="2 3">
    <name type="scientific">Ancylostoma ceylanicum</name>
    <dbReference type="NCBI Taxonomy" id="53326"/>
    <lineage>
        <taxon>Eukaryota</taxon>
        <taxon>Metazoa</taxon>
        <taxon>Ecdysozoa</taxon>
        <taxon>Nematoda</taxon>
        <taxon>Chromadorea</taxon>
        <taxon>Rhabditida</taxon>
        <taxon>Rhabditina</taxon>
        <taxon>Rhabditomorpha</taxon>
        <taxon>Strongyloidea</taxon>
        <taxon>Ancylostomatidae</taxon>
        <taxon>Ancylostomatinae</taxon>
        <taxon>Ancylostoma</taxon>
    </lineage>
</organism>
<accession>A0A016VIS5</accession>
<evidence type="ECO:0000313" key="3">
    <source>
        <dbReference type="Proteomes" id="UP000024635"/>
    </source>
</evidence>
<dbReference type="InterPro" id="IPR018289">
    <property type="entry name" value="MULE_transposase_dom"/>
</dbReference>
<dbReference type="STRING" id="53326.A0A016VIS5"/>
<proteinExistence type="predicted"/>
<dbReference type="EMBL" id="JARK01001345">
    <property type="protein sequence ID" value="EYC27330.1"/>
    <property type="molecule type" value="Genomic_DNA"/>
</dbReference>
<gene>
    <name evidence="2" type="primary">Acey_s0009.g653</name>
    <name evidence="2" type="ORF">Y032_0009g653</name>
</gene>
<protein>
    <recommendedName>
        <fullName evidence="1">MULE transposase domain-containing protein</fullName>
    </recommendedName>
</protein>
<reference evidence="3" key="1">
    <citation type="journal article" date="2015" name="Nat. Genet.">
        <title>The genome and transcriptome of the zoonotic hookworm Ancylostoma ceylanicum identify infection-specific gene families.</title>
        <authorList>
            <person name="Schwarz E.M."/>
            <person name="Hu Y."/>
            <person name="Antoshechkin I."/>
            <person name="Miller M.M."/>
            <person name="Sternberg P.W."/>
            <person name="Aroian R.V."/>
        </authorList>
    </citation>
    <scope>NUCLEOTIDE SEQUENCE</scope>
    <source>
        <strain evidence="3">HY135</strain>
    </source>
</reference>
<dbReference type="Pfam" id="PF10551">
    <property type="entry name" value="MULE"/>
    <property type="match status" value="1"/>
</dbReference>
<feature type="domain" description="MULE transposase" evidence="1">
    <location>
        <begin position="333"/>
        <end position="416"/>
    </location>
</feature>
<name>A0A016VIS5_9BILA</name>
<sequence length="417" mass="46604">MTTSGANNSVNSSADNASRGLSLISAQAARARAGVTGRLIPQTVRQDHQHVRGSLLPVRVARRPNPASGRNPSAAPRVFAGPSSSSAACIGPAPRAPVSVRVRAAPSRPRERFFGEREVSQAGKHEVLKYKIPGSRMSHIFTFQRRNQGYEVYVCRQCKNAGFHLPIKVVGNEFFGDPCRNHVCLPVNAAEDQVDRMMYKKCRNVRDDPHYANASNVEIWEEALVDCLENPAHGNPTEREEMTAYLHRHGLEARRRTIARSKEMHRDRMLTWENIPENFAYLSDGTPFLQERTATLQIYYSVDTIRRVCEKGLRALVANGVHKILPTQLGDQAQLYTIHGVTESGHEVPLVHALTKNKTQATYEKIFERLQQELQTLAPNLSPLRIILDFEVAALNAAEKVFRTASIEGYVFHLSQA</sequence>
<evidence type="ECO:0000313" key="2">
    <source>
        <dbReference type="EMBL" id="EYC27330.1"/>
    </source>
</evidence>
<dbReference type="AlphaFoldDB" id="A0A016VIS5"/>
<dbReference type="Proteomes" id="UP000024635">
    <property type="component" value="Unassembled WGS sequence"/>
</dbReference>